<reference evidence="3" key="1">
    <citation type="submission" date="2025-08" db="UniProtKB">
        <authorList>
            <consortium name="RefSeq"/>
        </authorList>
    </citation>
    <scope>IDENTIFICATION</scope>
    <source>
        <tissue evidence="3">Young leaves</tissue>
    </source>
</reference>
<protein>
    <submittedName>
        <fullName evidence="3">Uncharacterized protein LOC111483428 isoform X1</fullName>
    </submittedName>
</protein>
<keyword evidence="2" id="KW-1185">Reference proteome</keyword>
<dbReference type="GeneID" id="111483428"/>
<dbReference type="PANTHER" id="PTHR36048:SF1">
    <property type="entry name" value="RIBOSOME MATURATION FACTOR"/>
    <property type="match status" value="1"/>
</dbReference>
<proteinExistence type="predicted"/>
<dbReference type="OrthoDB" id="1902342at2759"/>
<evidence type="ECO:0000256" key="1">
    <source>
        <dbReference type="SAM" id="MobiDB-lite"/>
    </source>
</evidence>
<feature type="compositionally biased region" description="Polar residues" evidence="1">
    <location>
        <begin position="159"/>
        <end position="177"/>
    </location>
</feature>
<accession>A0A6J1JD83</accession>
<evidence type="ECO:0000313" key="3">
    <source>
        <dbReference type="RefSeq" id="XP_022985419.1"/>
    </source>
</evidence>
<dbReference type="KEGG" id="cmax:111483428"/>
<dbReference type="RefSeq" id="XP_022985419.1">
    <property type="nucleotide sequence ID" value="XM_023129651.1"/>
</dbReference>
<sequence>MAAKPLTTEAIAVTEKKMDMALDDIIKMSKITGNKARKERRFPNKMQKFPNNVTQDRPRKLQRFMDSRSSVRQGALAKRRSNFQGNQFALTTEVSRRAVVAPTRPRAFYRRAPNWNKTRVDAPPVPRKPFNNRTFVPKVAAPAQPQTNATQRQRPQTNATQRQRPQTYATQRQRPQTLDSLFANMKEQRLRVLSQRQNGAAQQRNGGRQQIPPWQRGRFGN</sequence>
<dbReference type="AlphaFoldDB" id="A0A6J1JD83"/>
<name>A0A6J1JD83_CUCMA</name>
<dbReference type="PANTHER" id="PTHR36048">
    <property type="entry name" value="RIBOSOME MATURATION FACTOR"/>
    <property type="match status" value="1"/>
</dbReference>
<feature type="region of interest" description="Disordered" evidence="1">
    <location>
        <begin position="141"/>
        <end position="177"/>
    </location>
</feature>
<feature type="compositionally biased region" description="Low complexity" evidence="1">
    <location>
        <begin position="141"/>
        <end position="158"/>
    </location>
</feature>
<gene>
    <name evidence="3" type="primary">LOC111483428</name>
</gene>
<feature type="compositionally biased region" description="Low complexity" evidence="1">
    <location>
        <begin position="195"/>
        <end position="210"/>
    </location>
</feature>
<organism evidence="2 3">
    <name type="scientific">Cucurbita maxima</name>
    <name type="common">Pumpkin</name>
    <name type="synonym">Winter squash</name>
    <dbReference type="NCBI Taxonomy" id="3661"/>
    <lineage>
        <taxon>Eukaryota</taxon>
        <taxon>Viridiplantae</taxon>
        <taxon>Streptophyta</taxon>
        <taxon>Embryophyta</taxon>
        <taxon>Tracheophyta</taxon>
        <taxon>Spermatophyta</taxon>
        <taxon>Magnoliopsida</taxon>
        <taxon>eudicotyledons</taxon>
        <taxon>Gunneridae</taxon>
        <taxon>Pentapetalae</taxon>
        <taxon>rosids</taxon>
        <taxon>fabids</taxon>
        <taxon>Cucurbitales</taxon>
        <taxon>Cucurbitaceae</taxon>
        <taxon>Cucurbiteae</taxon>
        <taxon>Cucurbita</taxon>
    </lineage>
</organism>
<dbReference type="Proteomes" id="UP000504608">
    <property type="component" value="Unplaced"/>
</dbReference>
<evidence type="ECO:0000313" key="2">
    <source>
        <dbReference type="Proteomes" id="UP000504608"/>
    </source>
</evidence>
<feature type="region of interest" description="Disordered" evidence="1">
    <location>
        <begin position="195"/>
        <end position="221"/>
    </location>
</feature>